<dbReference type="Gene3D" id="1.10.220.60">
    <property type="entry name" value="GRIP domain"/>
    <property type="match status" value="1"/>
</dbReference>
<gene>
    <name evidence="9" type="ORF">GDO86_003994</name>
</gene>
<dbReference type="Pfam" id="PF16704">
    <property type="entry name" value="Rab_bind"/>
    <property type="match status" value="1"/>
</dbReference>
<keyword evidence="4 5" id="KW-0175">Coiled coil</keyword>
<dbReference type="InterPro" id="IPR032023">
    <property type="entry name" value="GCC2_Rab_bind"/>
</dbReference>
<feature type="region of interest" description="Disordered" evidence="6">
    <location>
        <begin position="33"/>
        <end position="52"/>
    </location>
</feature>
<evidence type="ECO:0000256" key="3">
    <source>
        <dbReference type="ARBA" id="ARBA00022553"/>
    </source>
</evidence>
<accession>A0A8T2K400</accession>
<dbReference type="PANTHER" id="PTHR18902">
    <property type="entry name" value="NUCLEAR MITOTIC APPARATUS PROTEIN 1-RELATED"/>
    <property type="match status" value="1"/>
</dbReference>
<reference evidence="9" key="1">
    <citation type="thesis" date="2020" institute="ProQuest LLC" country="789 East Eisenhower Parkway, Ann Arbor, MI, USA">
        <title>Comparative Genomics and Chromosome Evolution.</title>
        <authorList>
            <person name="Mudd A.B."/>
        </authorList>
    </citation>
    <scope>NUCLEOTIDE SEQUENCE</scope>
    <source>
        <strain evidence="9">Female2</strain>
        <tissue evidence="9">Blood</tissue>
    </source>
</reference>
<feature type="coiled-coil region" evidence="5">
    <location>
        <begin position="1046"/>
        <end position="1197"/>
    </location>
</feature>
<feature type="coiled-coil region" evidence="5">
    <location>
        <begin position="65"/>
        <end position="270"/>
    </location>
</feature>
<evidence type="ECO:0000256" key="5">
    <source>
        <dbReference type="SAM" id="Coils"/>
    </source>
</evidence>
<organism evidence="9 10">
    <name type="scientific">Hymenochirus boettgeri</name>
    <name type="common">Congo dwarf clawed frog</name>
    <dbReference type="NCBI Taxonomy" id="247094"/>
    <lineage>
        <taxon>Eukaryota</taxon>
        <taxon>Metazoa</taxon>
        <taxon>Chordata</taxon>
        <taxon>Craniata</taxon>
        <taxon>Vertebrata</taxon>
        <taxon>Euteleostomi</taxon>
        <taxon>Amphibia</taxon>
        <taxon>Batrachia</taxon>
        <taxon>Anura</taxon>
        <taxon>Pipoidea</taxon>
        <taxon>Pipidae</taxon>
        <taxon>Pipinae</taxon>
        <taxon>Hymenochirus</taxon>
    </lineage>
</organism>
<feature type="coiled-coil region" evidence="5">
    <location>
        <begin position="900"/>
        <end position="948"/>
    </location>
</feature>
<dbReference type="Pfam" id="PF01465">
    <property type="entry name" value="GRIP"/>
    <property type="match status" value="1"/>
</dbReference>
<evidence type="ECO:0000313" key="10">
    <source>
        <dbReference type="Proteomes" id="UP000812440"/>
    </source>
</evidence>
<feature type="coiled-coil region" evidence="5">
    <location>
        <begin position="663"/>
        <end position="711"/>
    </location>
</feature>
<keyword evidence="10" id="KW-1185">Reference proteome</keyword>
<dbReference type="EMBL" id="JAACNH010000002">
    <property type="protein sequence ID" value="KAG8452019.1"/>
    <property type="molecule type" value="Genomic_DNA"/>
</dbReference>
<feature type="domain" description="GRIP" evidence="8">
    <location>
        <begin position="1850"/>
        <end position="1900"/>
    </location>
</feature>
<dbReference type="PROSITE" id="PS50913">
    <property type="entry name" value="GRIP"/>
    <property type="match status" value="1"/>
</dbReference>
<dbReference type="GO" id="GO:0005794">
    <property type="term" value="C:Golgi apparatus"/>
    <property type="evidence" value="ECO:0007669"/>
    <property type="project" value="TreeGrafter"/>
</dbReference>
<dbReference type="PANTHER" id="PTHR18902:SF25">
    <property type="entry name" value="GRIP AND COILED-COIL DOMAIN-CONTAINING PROTEIN 2"/>
    <property type="match status" value="1"/>
</dbReference>
<keyword evidence="3" id="KW-0597">Phosphoprotein</keyword>
<evidence type="ECO:0000256" key="2">
    <source>
        <dbReference type="ARBA" id="ARBA00022490"/>
    </source>
</evidence>
<dbReference type="OrthoDB" id="1926336at2759"/>
<feature type="coiled-coil region" evidence="5">
    <location>
        <begin position="750"/>
        <end position="832"/>
    </location>
</feature>
<feature type="coiled-coil region" evidence="5">
    <location>
        <begin position="1588"/>
        <end position="1643"/>
    </location>
</feature>
<evidence type="ECO:0000256" key="6">
    <source>
        <dbReference type="SAM" id="MobiDB-lite"/>
    </source>
</evidence>
<feature type="compositionally biased region" description="Polar residues" evidence="6">
    <location>
        <begin position="38"/>
        <end position="50"/>
    </location>
</feature>
<dbReference type="GO" id="GO:0034499">
    <property type="term" value="P:late endosome to Golgi transport"/>
    <property type="evidence" value="ECO:0007669"/>
    <property type="project" value="TreeGrafter"/>
</dbReference>
<feature type="coiled-coil region" evidence="5">
    <location>
        <begin position="1232"/>
        <end position="1563"/>
    </location>
</feature>
<sequence length="1925" mass="223052">MTVVLKLRALVWIPSVYSSIHFCGEVPAYSDMEDTGQDAASSPATPGTTKSKLDTLPKEELIKFAKKQMMLIQKLKTRCADLEKETGTLKSKSTASGIDDVVQALTDRLDSVLLEKAEAQQQLVALKKECSRIKNESEDASRKAIELQNNLEHSRVCLSEKNETLHDELHQLQDKHKEEIETLKRELQEAHEKQMSLHDKLSLQGSQEIEMKKLQVEVDQTRSSYEEQISSLKKALSAIVEEKNQEMAKLNDSQKQHSEYQTEIQSLREELKASSVYQKEVSELKHQLESSREDFLKQSKSMKDLLKQNVEKENILLEEMETNNKKHALEVKHLRGKIEETGTDLNSQRITSDVSDDKILLLQNLLSDLESQQGILQEELAYTYNIKEKLETEVEHMRSEHFHEREELEFKVNELQLAIEDYNGLIEKLKTQLQDSKNDNERLTKQCNTDTQVMREQHIKEIMEMKQTITSQWENERSSFMHEIQLLKEQNDELQKEKSEAVSSYENIKETLISLQKELEESAGKISKEFEAMKQQQATDVHELQQKLRVAYNDKNELLETVNKLQTEIEFLSGKKTECEELQLQINMLHQKNEQVVASLHKQDEMLKDMELKMGQTTIKDEEVFSTIKSSVEQISTLQDMCKTETSRALHLQQETQEQAQLIAELTKKTDDLKEKLEESESNRDQSLQNIDALQQQLESLILEKQNLQAESKISHDETASLVEERDRLSKDLTKLMSEHHSLIQGVKDVHELQQNLTDACNEKNDLLETVCRLQAEAEVLSANKTECKELQFQIKHLQQRNEEIISSLNQKEELLKELEEKMCQANMQNSEVLSEMTCTSEEFYKLQEMCKNEQTQALVLQQEVMDHTQLNAKLTQNIEDLTIKLNNSLSSREQIHSELINLQQQVESLHSCKRNLENEHQKCQDGLQQVNKEKNILQEDHNRLMAEHSGCFTLREELQELRVKFQLLTEDKEQVRKFLESEQHQLEAVKSQLIVLRETLSIDDTEQDIIHMLQSINEAMFQINEEKQNMILQRNEKSVELARIQDEAESQCAELRAILSDYSKEKTLLKEELEETLRDKDALQSDLLDMKNALEKMKLENHDLHRHLEKVTSDLETLEKENNSVFLQSSDEGQTDLKSFIENKEQRMNALTIELASLKDLLTKSREVELQQQTRITELENQIEHLKKISKGTEEKCNKIKAVAVKAKKDWIPIKKSVWFFFLILFTIFKVQLAKEELEKTRTEKDNFASTMKDLVQSAEGYQNLLREYDRQTELLEVEKERASIVENQLVELAKQLHASTLEKEKLNLANEDFVAHMETMQSNNKLLESQILELQRANFAVEKELEVEKLLKEQKIKDHNASLSQIQDLLSQLQKEKKQLQKTMQELEHVRKDAQKSTLMDMEIADYDRLVKDLNQKMSSKNCQLEDMEQEIQIQKQKQGMLQDEISSLQATVEQHEEQNSKIKQLLVKTKKELADSKQTESDQLILQALLKGELEANQQQVEAFKIQVAELTSEKHKIQEQLRVLAEQQQRSANTYQQKLAALEEECAATKAEQAAVTSEFESYKVRVHNVLKQQKNKHPSQAEHDIYKQERTHLQSLLDQLKAKLQQTQQNLQINTVELQALQAEHDTLLQRHNKMLQESVTKEAELREKLCAAQSENTVLKTEHAQLVSQLNTQNEAQRNGFKDQVRYLQEDHRKTVETLQKQLSKVEAQLYQMKSEPNVASSQQSLKNLRERRQTDLPVLDLNAVTREEGEGMETTDTESVSSTSTYIASFEQLLSSAEARSDPPQWQPELSKEELTLKLNTTAKSIDHLSGLLHETEATNAMLMEQITLLKNEIRRLERNQEREKSVANLEYLKNVLLQFIFLKAGSERQRLLPVIDTMLQLSPEEKGKLHAIAHGEDDTATHPAGWASYLHSWSGLR</sequence>
<feature type="coiled-coil region" evidence="5">
    <location>
        <begin position="477"/>
        <end position="592"/>
    </location>
</feature>
<feature type="chain" id="PRO_5035881899" description="GRIP domain-containing protein" evidence="7">
    <location>
        <begin position="19"/>
        <end position="1925"/>
    </location>
</feature>
<dbReference type="InterPro" id="IPR000237">
    <property type="entry name" value="GRIP_dom"/>
</dbReference>
<evidence type="ECO:0000313" key="9">
    <source>
        <dbReference type="EMBL" id="KAG8452019.1"/>
    </source>
</evidence>
<evidence type="ECO:0000256" key="7">
    <source>
        <dbReference type="SAM" id="SignalP"/>
    </source>
</evidence>
<proteinExistence type="predicted"/>
<evidence type="ECO:0000256" key="4">
    <source>
        <dbReference type="ARBA" id="ARBA00023054"/>
    </source>
</evidence>
<protein>
    <recommendedName>
        <fullName evidence="8">GRIP domain-containing protein</fullName>
    </recommendedName>
</protein>
<feature type="coiled-coil region" evidence="5">
    <location>
        <begin position="303"/>
        <end position="337"/>
    </location>
</feature>
<evidence type="ECO:0000259" key="8">
    <source>
        <dbReference type="PROSITE" id="PS50913"/>
    </source>
</evidence>
<dbReference type="InterPro" id="IPR051841">
    <property type="entry name" value="MT-Golgi_org_protein"/>
</dbReference>
<evidence type="ECO:0000256" key="1">
    <source>
        <dbReference type="ARBA" id="ARBA00004496"/>
    </source>
</evidence>
<dbReference type="SMART" id="SM00755">
    <property type="entry name" value="Grip"/>
    <property type="match status" value="1"/>
</dbReference>
<keyword evidence="7" id="KW-0732">Signal</keyword>
<name>A0A8T2K400_9PIPI</name>
<feature type="coiled-coil region" evidence="5">
    <location>
        <begin position="1695"/>
        <end position="1722"/>
    </location>
</feature>
<feature type="signal peptide" evidence="7">
    <location>
        <begin position="1"/>
        <end position="18"/>
    </location>
</feature>
<comment type="subcellular location">
    <subcellularLocation>
        <location evidence="1">Cytoplasm</location>
    </subcellularLocation>
</comment>
<feature type="coiled-coil region" evidence="5">
    <location>
        <begin position="405"/>
        <end position="446"/>
    </location>
</feature>
<dbReference type="Proteomes" id="UP000812440">
    <property type="component" value="Chromosome 2"/>
</dbReference>
<comment type="caution">
    <text evidence="9">The sequence shown here is derived from an EMBL/GenBank/DDBJ whole genome shotgun (WGS) entry which is preliminary data.</text>
</comment>
<feature type="coiled-coil region" evidence="5">
    <location>
        <begin position="1820"/>
        <end position="1854"/>
    </location>
</feature>
<keyword evidence="2" id="KW-0963">Cytoplasm</keyword>
<dbReference type="FunFam" id="1.10.220.60:FF:000003">
    <property type="entry name" value="GRIP and coiled-coil domain-containing protein 2"/>
    <property type="match status" value="1"/>
</dbReference>